<organism evidence="1 2">
    <name type="scientific">Pseudarcicella hirudinis</name>
    <dbReference type="NCBI Taxonomy" id="1079859"/>
    <lineage>
        <taxon>Bacteria</taxon>
        <taxon>Pseudomonadati</taxon>
        <taxon>Bacteroidota</taxon>
        <taxon>Cytophagia</taxon>
        <taxon>Cytophagales</taxon>
        <taxon>Flectobacillaceae</taxon>
        <taxon>Pseudarcicella</taxon>
    </lineage>
</organism>
<reference evidence="1 2" key="1">
    <citation type="submission" date="2016-10" db="EMBL/GenBank/DDBJ databases">
        <authorList>
            <person name="de Groot N.N."/>
        </authorList>
    </citation>
    <scope>NUCLEOTIDE SEQUENCE [LARGE SCALE GENOMIC DNA]</scope>
    <source>
        <strain evidence="2">E92,LMG 26720,CCM 7988</strain>
    </source>
</reference>
<gene>
    <name evidence="1" type="ORF">SAMN04515674_103399</name>
</gene>
<name>A0A1I5QWR2_9BACT</name>
<keyword evidence="2" id="KW-1185">Reference proteome</keyword>
<protein>
    <submittedName>
        <fullName evidence="1">Uncharacterized protein</fullName>
    </submittedName>
</protein>
<dbReference type="Proteomes" id="UP000199306">
    <property type="component" value="Unassembled WGS sequence"/>
</dbReference>
<evidence type="ECO:0000313" key="1">
    <source>
        <dbReference type="EMBL" id="SFP50550.1"/>
    </source>
</evidence>
<evidence type="ECO:0000313" key="2">
    <source>
        <dbReference type="Proteomes" id="UP000199306"/>
    </source>
</evidence>
<proteinExistence type="predicted"/>
<accession>A0A1I5QWR2</accession>
<dbReference type="AlphaFoldDB" id="A0A1I5QWR2"/>
<sequence length="83" mass="9641">MSFLLREMSLLLIIYYQSKHIAALVRTNLVVYNSSYYKILVCSELFEPLEVIGDQQIVRGIDTTLQGIIRVTQDFISHFCKKL</sequence>
<dbReference type="EMBL" id="FOXH01000003">
    <property type="protein sequence ID" value="SFP50550.1"/>
    <property type="molecule type" value="Genomic_DNA"/>
</dbReference>